<dbReference type="AlphaFoldDB" id="A0A1D1UWM0"/>
<comment type="caution">
    <text evidence="1">The sequence shown here is derived from an EMBL/GenBank/DDBJ whole genome shotgun (WGS) entry which is preliminary data.</text>
</comment>
<organism evidence="1 2">
    <name type="scientific">Ramazzottius varieornatus</name>
    <name type="common">Water bear</name>
    <name type="synonym">Tardigrade</name>
    <dbReference type="NCBI Taxonomy" id="947166"/>
    <lineage>
        <taxon>Eukaryota</taxon>
        <taxon>Metazoa</taxon>
        <taxon>Ecdysozoa</taxon>
        <taxon>Tardigrada</taxon>
        <taxon>Eutardigrada</taxon>
        <taxon>Parachela</taxon>
        <taxon>Hypsibioidea</taxon>
        <taxon>Ramazzottiidae</taxon>
        <taxon>Ramazzottius</taxon>
    </lineage>
</organism>
<sequence>MSQSAVSLLQAVKRKWRTADPKVNRPVCVTLHAAEHVARVDHKFEVEENGIVSARELERNGQIDDTTTAEWCSDTVAPAEGGSRGKRKVFRSGSPLVQMDHCKEDVISIRVLRRCNRD</sequence>
<name>A0A1D1UWM0_RAMVA</name>
<protein>
    <submittedName>
        <fullName evidence="1">Uncharacterized protein</fullName>
    </submittedName>
</protein>
<dbReference type="EMBL" id="BDGG01000001">
    <property type="protein sequence ID" value="GAU90823.1"/>
    <property type="molecule type" value="Genomic_DNA"/>
</dbReference>
<gene>
    <name evidence="1" type="primary">RvY_03186-1</name>
    <name evidence="1" type="synonym">RvY_03186.1</name>
    <name evidence="1" type="ORF">RvY_03186</name>
</gene>
<evidence type="ECO:0000313" key="2">
    <source>
        <dbReference type="Proteomes" id="UP000186922"/>
    </source>
</evidence>
<proteinExistence type="predicted"/>
<evidence type="ECO:0000313" key="1">
    <source>
        <dbReference type="EMBL" id="GAU90823.1"/>
    </source>
</evidence>
<dbReference type="Proteomes" id="UP000186922">
    <property type="component" value="Unassembled WGS sequence"/>
</dbReference>
<keyword evidence="2" id="KW-1185">Reference proteome</keyword>
<reference evidence="1 2" key="1">
    <citation type="journal article" date="2016" name="Nat. Commun.">
        <title>Extremotolerant tardigrade genome and improved radiotolerance of human cultured cells by tardigrade-unique protein.</title>
        <authorList>
            <person name="Hashimoto T."/>
            <person name="Horikawa D.D."/>
            <person name="Saito Y."/>
            <person name="Kuwahara H."/>
            <person name="Kozuka-Hata H."/>
            <person name="Shin-I T."/>
            <person name="Minakuchi Y."/>
            <person name="Ohishi K."/>
            <person name="Motoyama A."/>
            <person name="Aizu T."/>
            <person name="Enomoto A."/>
            <person name="Kondo K."/>
            <person name="Tanaka S."/>
            <person name="Hara Y."/>
            <person name="Koshikawa S."/>
            <person name="Sagara H."/>
            <person name="Miura T."/>
            <person name="Yokobori S."/>
            <person name="Miyagawa K."/>
            <person name="Suzuki Y."/>
            <person name="Kubo T."/>
            <person name="Oyama M."/>
            <person name="Kohara Y."/>
            <person name="Fujiyama A."/>
            <person name="Arakawa K."/>
            <person name="Katayama T."/>
            <person name="Toyoda A."/>
            <person name="Kunieda T."/>
        </authorList>
    </citation>
    <scope>NUCLEOTIDE SEQUENCE [LARGE SCALE GENOMIC DNA]</scope>
    <source>
        <strain evidence="1 2">YOKOZUNA-1</strain>
    </source>
</reference>
<accession>A0A1D1UWM0</accession>